<sequence length="349" mass="37169">MHERPWHPPTLRDVARASGASLATVSRALSPSSTRTPRAAAEIARIARDMGYSEPNTSAPHLVVFSSEITRTGYRETLGGIMNVVREHSLNVSMAFIATDPERLDDAIHSALQGRVDGVVVLEFDTPSTHVIDALPRSLPFAIAGGYPQEGENLTRAWIDDYSGARMAAEHLVELGHRRIGYVGLPQAGHPDPRVRGWREVLADCGIRAPQFGTGWSALTGMRAAEQAISSHVSAVLCGNDDLAFGVIAGLARAGVRVPEDISVIGMDDHPLSVATVPALSTVRLDFEELGATAARLALGIAPVTSSNEQPPGNKEETLPGGCVLIPPELIVRASTCPPVFDPPRVSDR</sequence>
<dbReference type="InterPro" id="IPR028082">
    <property type="entry name" value="Peripla_BP_I"/>
</dbReference>
<name>A0ABT9PFI2_9ACTO</name>
<dbReference type="SUPFAM" id="SSF47413">
    <property type="entry name" value="lambda repressor-like DNA-binding domains"/>
    <property type="match status" value="1"/>
</dbReference>
<accession>A0ABT9PFI2</accession>
<dbReference type="RefSeq" id="WP_307634203.1">
    <property type="nucleotide sequence ID" value="NZ_JAUSQL010000001.1"/>
</dbReference>
<evidence type="ECO:0000313" key="5">
    <source>
        <dbReference type="EMBL" id="MDP9831473.1"/>
    </source>
</evidence>
<dbReference type="InterPro" id="IPR000843">
    <property type="entry name" value="HTH_LacI"/>
</dbReference>
<keyword evidence="3" id="KW-0804">Transcription</keyword>
<organism evidence="5 6">
    <name type="scientific">Trueperella abortisuis</name>
    <dbReference type="NCBI Taxonomy" id="445930"/>
    <lineage>
        <taxon>Bacteria</taxon>
        <taxon>Bacillati</taxon>
        <taxon>Actinomycetota</taxon>
        <taxon>Actinomycetes</taxon>
        <taxon>Actinomycetales</taxon>
        <taxon>Actinomycetaceae</taxon>
        <taxon>Trueperella</taxon>
    </lineage>
</organism>
<evidence type="ECO:0000256" key="3">
    <source>
        <dbReference type="ARBA" id="ARBA00023163"/>
    </source>
</evidence>
<comment type="caution">
    <text evidence="5">The sequence shown here is derived from an EMBL/GenBank/DDBJ whole genome shotgun (WGS) entry which is preliminary data.</text>
</comment>
<keyword evidence="6" id="KW-1185">Reference proteome</keyword>
<dbReference type="PANTHER" id="PTHR30146">
    <property type="entry name" value="LACI-RELATED TRANSCRIPTIONAL REPRESSOR"/>
    <property type="match status" value="1"/>
</dbReference>
<gene>
    <name evidence="5" type="ORF">J2S45_000152</name>
</gene>
<dbReference type="SMART" id="SM00354">
    <property type="entry name" value="HTH_LACI"/>
    <property type="match status" value="1"/>
</dbReference>
<dbReference type="Pfam" id="PF13377">
    <property type="entry name" value="Peripla_BP_3"/>
    <property type="match status" value="1"/>
</dbReference>
<dbReference type="InterPro" id="IPR046335">
    <property type="entry name" value="LacI/GalR-like_sensor"/>
</dbReference>
<protein>
    <submittedName>
        <fullName evidence="5">DNA-binding LacI/PurR family transcriptional regulator</fullName>
    </submittedName>
</protein>
<keyword evidence="1" id="KW-0805">Transcription regulation</keyword>
<feature type="domain" description="HTH lacI-type" evidence="4">
    <location>
        <begin position="9"/>
        <end position="64"/>
    </location>
</feature>
<evidence type="ECO:0000313" key="6">
    <source>
        <dbReference type="Proteomes" id="UP001230145"/>
    </source>
</evidence>
<dbReference type="SUPFAM" id="SSF53822">
    <property type="entry name" value="Periplasmic binding protein-like I"/>
    <property type="match status" value="1"/>
</dbReference>
<proteinExistence type="predicted"/>
<dbReference type="Gene3D" id="3.40.50.2300">
    <property type="match status" value="2"/>
</dbReference>
<dbReference type="InterPro" id="IPR010982">
    <property type="entry name" value="Lambda_DNA-bd_dom_sf"/>
</dbReference>
<keyword evidence="2 5" id="KW-0238">DNA-binding</keyword>
<dbReference type="PROSITE" id="PS50044">
    <property type="entry name" value="SIGMA54_3"/>
    <property type="match status" value="1"/>
</dbReference>
<evidence type="ECO:0000256" key="1">
    <source>
        <dbReference type="ARBA" id="ARBA00023015"/>
    </source>
</evidence>
<dbReference type="PROSITE" id="PS50932">
    <property type="entry name" value="HTH_LACI_2"/>
    <property type="match status" value="1"/>
</dbReference>
<reference evidence="5 6" key="1">
    <citation type="submission" date="2023-07" db="EMBL/GenBank/DDBJ databases">
        <title>Sequencing the genomes of 1000 actinobacteria strains.</title>
        <authorList>
            <person name="Klenk H.-P."/>
        </authorList>
    </citation>
    <scope>NUCLEOTIDE SEQUENCE [LARGE SCALE GENOMIC DNA]</scope>
    <source>
        <strain evidence="5 6">DSM 19515</strain>
    </source>
</reference>
<dbReference type="Gene3D" id="1.10.260.40">
    <property type="entry name" value="lambda repressor-like DNA-binding domains"/>
    <property type="match status" value="1"/>
</dbReference>
<dbReference type="GO" id="GO:0003677">
    <property type="term" value="F:DNA binding"/>
    <property type="evidence" value="ECO:0007669"/>
    <property type="project" value="UniProtKB-KW"/>
</dbReference>
<dbReference type="PANTHER" id="PTHR30146:SF109">
    <property type="entry name" value="HTH-TYPE TRANSCRIPTIONAL REGULATOR GALS"/>
    <property type="match status" value="1"/>
</dbReference>
<dbReference type="Proteomes" id="UP001230145">
    <property type="component" value="Unassembled WGS sequence"/>
</dbReference>
<dbReference type="EMBL" id="JAUSQL010000001">
    <property type="protein sequence ID" value="MDP9831473.1"/>
    <property type="molecule type" value="Genomic_DNA"/>
</dbReference>
<evidence type="ECO:0000256" key="2">
    <source>
        <dbReference type="ARBA" id="ARBA00023125"/>
    </source>
</evidence>
<evidence type="ECO:0000259" key="4">
    <source>
        <dbReference type="PROSITE" id="PS50932"/>
    </source>
</evidence>